<evidence type="ECO:0000256" key="1">
    <source>
        <dbReference type="ARBA" id="ARBA00022574"/>
    </source>
</evidence>
<dbReference type="Pfam" id="PF12937">
    <property type="entry name" value="F-box-like"/>
    <property type="match status" value="1"/>
</dbReference>
<dbReference type="STRING" id="7574.A0A1S3H033"/>
<dbReference type="RefSeq" id="XP_013379487.1">
    <property type="nucleotide sequence ID" value="XM_013524033.2"/>
</dbReference>
<dbReference type="AlphaFoldDB" id="A0A1S3H033"/>
<feature type="repeat" description="WD" evidence="3">
    <location>
        <begin position="230"/>
        <end position="271"/>
    </location>
</feature>
<dbReference type="GeneID" id="106150980"/>
<organism evidence="5 6">
    <name type="scientific">Lingula anatina</name>
    <name type="common">Brachiopod</name>
    <name type="synonym">Lingula unguis</name>
    <dbReference type="NCBI Taxonomy" id="7574"/>
    <lineage>
        <taxon>Eukaryota</taxon>
        <taxon>Metazoa</taxon>
        <taxon>Spiralia</taxon>
        <taxon>Lophotrochozoa</taxon>
        <taxon>Brachiopoda</taxon>
        <taxon>Linguliformea</taxon>
        <taxon>Lingulata</taxon>
        <taxon>Lingulida</taxon>
        <taxon>Linguloidea</taxon>
        <taxon>Lingulidae</taxon>
        <taxon>Lingula</taxon>
    </lineage>
</organism>
<dbReference type="Proteomes" id="UP000085678">
    <property type="component" value="Unplaced"/>
</dbReference>
<sequence length="487" mass="55109">MDNTMKTKTGTIANFDSWLEKAGQSYSLLSDEERNKVLDHLITISTPSQLYHLSQKLDDLVKRDFLQLPTEVSFHLISFLDPASLLTCCMVNKQWNRVINSCGDVWRRACQSIGVKCTKEDQSGQYYKELFLTVSARLQKMKNGSAFESRVLYGHTDRIMAIFYREGKLATGSDDHTVRLWDCKDGQCLKVFDTHTVADLKFDDHYLVTGSFDSTAACWEVDTGKKLRQYQGHVAAVFTIDFNTDLNILVTGSADNTVKLWSFDTANLLQTFTSYSDWVTKVVIVKNTEMPSLYHIISASSSDGPTVTLATLDRDHETQGGLTWRFRHYVPHFQIKNDILYFPTVTSKGAIMKLEQLDHTTEVSNTSYQKFWDSSDVHVILGIGSKYFAFICGEPPVLKVIETPEIRANGKSMDSARGVVISSKNIPNVRLSKRGSTFTLGEMGWLDGMSDANQKGVIFAASLQDNGVYILKWKRRKKQRRAVHFDL</sequence>
<evidence type="ECO:0000313" key="7">
    <source>
        <dbReference type="RefSeq" id="XP_013379486.1"/>
    </source>
</evidence>
<dbReference type="Gene3D" id="2.130.10.10">
    <property type="entry name" value="YVTN repeat-like/Quinoprotein amine dehydrogenase"/>
    <property type="match status" value="1"/>
</dbReference>
<dbReference type="CDD" id="cd22131">
    <property type="entry name" value="F-box_FBXW2"/>
    <property type="match status" value="1"/>
</dbReference>
<dbReference type="InterPro" id="IPR042627">
    <property type="entry name" value="FBXW2"/>
</dbReference>
<dbReference type="InterPro" id="IPR036047">
    <property type="entry name" value="F-box-like_dom_sf"/>
</dbReference>
<proteinExistence type="predicted"/>
<dbReference type="InterPro" id="IPR001810">
    <property type="entry name" value="F-box_dom"/>
</dbReference>
<evidence type="ECO:0000313" key="6">
    <source>
        <dbReference type="RefSeq" id="XP_013379485.1"/>
    </source>
</evidence>
<feature type="repeat" description="WD" evidence="3">
    <location>
        <begin position="152"/>
        <end position="191"/>
    </location>
</feature>
<keyword evidence="5" id="KW-1185">Reference proteome</keyword>
<reference evidence="6 7" key="1">
    <citation type="submission" date="2025-04" db="UniProtKB">
        <authorList>
            <consortium name="RefSeq"/>
        </authorList>
    </citation>
    <scope>IDENTIFICATION</scope>
    <source>
        <tissue evidence="6 7">Gonads</tissue>
    </source>
</reference>
<protein>
    <submittedName>
        <fullName evidence="6 7">F-box/WD repeat-containing protein 2 isoform X1</fullName>
    </submittedName>
    <submittedName>
        <fullName evidence="8">F-box/WD repeat-containing protein 2 isoform X2</fullName>
    </submittedName>
</protein>
<accession>A0A1S3H033</accession>
<dbReference type="RefSeq" id="XP_013379486.1">
    <property type="nucleotide sequence ID" value="XM_013524032.1"/>
</dbReference>
<dbReference type="InterPro" id="IPR001680">
    <property type="entry name" value="WD40_rpt"/>
</dbReference>
<keyword evidence="1 3" id="KW-0853">WD repeat</keyword>
<evidence type="ECO:0000256" key="3">
    <source>
        <dbReference type="PROSITE-ProRule" id="PRU00221"/>
    </source>
</evidence>
<dbReference type="SMART" id="SM00320">
    <property type="entry name" value="WD40"/>
    <property type="match status" value="3"/>
</dbReference>
<dbReference type="InterPro" id="IPR020472">
    <property type="entry name" value="WD40_PAC1"/>
</dbReference>
<feature type="domain" description="F-box" evidence="4">
    <location>
        <begin position="62"/>
        <end position="109"/>
    </location>
</feature>
<dbReference type="Gene3D" id="1.20.1280.50">
    <property type="match status" value="1"/>
</dbReference>
<dbReference type="InterPro" id="IPR036322">
    <property type="entry name" value="WD40_repeat_dom_sf"/>
</dbReference>
<evidence type="ECO:0000313" key="5">
    <source>
        <dbReference type="Proteomes" id="UP000085678"/>
    </source>
</evidence>
<evidence type="ECO:0000256" key="2">
    <source>
        <dbReference type="ARBA" id="ARBA00022737"/>
    </source>
</evidence>
<dbReference type="PROSITE" id="PS50294">
    <property type="entry name" value="WD_REPEATS_REGION"/>
    <property type="match status" value="2"/>
</dbReference>
<dbReference type="RefSeq" id="XP_013379485.1">
    <property type="nucleotide sequence ID" value="XM_013524031.1"/>
</dbReference>
<dbReference type="SUPFAM" id="SSF81383">
    <property type="entry name" value="F-box domain"/>
    <property type="match status" value="1"/>
</dbReference>
<name>A0A1S3H033_LINAN</name>
<dbReference type="SMART" id="SM00256">
    <property type="entry name" value="FBOX"/>
    <property type="match status" value="1"/>
</dbReference>
<dbReference type="OrthoDB" id="538223at2759"/>
<evidence type="ECO:0000259" key="4">
    <source>
        <dbReference type="PROSITE" id="PS50181"/>
    </source>
</evidence>
<dbReference type="Pfam" id="PF00400">
    <property type="entry name" value="WD40"/>
    <property type="match status" value="3"/>
</dbReference>
<dbReference type="PROSITE" id="PS50082">
    <property type="entry name" value="WD_REPEATS_2"/>
    <property type="match status" value="2"/>
</dbReference>
<dbReference type="PANTHER" id="PTHR44436:SF1">
    <property type="entry name" value="F-BOX_WD REPEAT-CONTAINING PROTEIN 2"/>
    <property type="match status" value="1"/>
</dbReference>
<dbReference type="PRINTS" id="PR00320">
    <property type="entry name" value="GPROTEINBRPT"/>
</dbReference>
<dbReference type="InterPro" id="IPR015943">
    <property type="entry name" value="WD40/YVTN_repeat-like_dom_sf"/>
</dbReference>
<dbReference type="PANTHER" id="PTHR44436">
    <property type="entry name" value="F-BOX/WD REPEAT-CONTAINING PROTEIN 2"/>
    <property type="match status" value="1"/>
</dbReference>
<evidence type="ECO:0000313" key="8">
    <source>
        <dbReference type="RefSeq" id="XP_013379487.1"/>
    </source>
</evidence>
<gene>
    <name evidence="6 7 8" type="primary">LOC106150980</name>
</gene>
<dbReference type="PROSITE" id="PS50181">
    <property type="entry name" value="FBOX"/>
    <property type="match status" value="1"/>
</dbReference>
<dbReference type="KEGG" id="lak:106150980"/>
<dbReference type="SUPFAM" id="SSF50978">
    <property type="entry name" value="WD40 repeat-like"/>
    <property type="match status" value="1"/>
</dbReference>
<keyword evidence="2" id="KW-0677">Repeat</keyword>